<dbReference type="FunFam" id="3.20.20.80:FF:000052">
    <property type="entry name" value="Putative alpha-L-fucosidase 1"/>
    <property type="match status" value="1"/>
</dbReference>
<protein>
    <recommendedName>
        <fullName evidence="2">alpha-L-fucosidase</fullName>
        <ecNumber evidence="2">3.2.1.51</ecNumber>
    </recommendedName>
</protein>
<evidence type="ECO:0000256" key="5">
    <source>
        <dbReference type="ARBA" id="ARBA00023295"/>
    </source>
</evidence>
<dbReference type="RefSeq" id="WP_076930327.1">
    <property type="nucleotide sequence ID" value="NZ_LT605205.1"/>
</dbReference>
<dbReference type="Gene3D" id="3.20.20.80">
    <property type="entry name" value="Glycosidases"/>
    <property type="match status" value="1"/>
</dbReference>
<sequence>MRKIFFTTLLVSLASLSGCNQRANTYFEKRLAFPDLLTSDQKVKLSAYVIPTQSQYEWQQIELAAFIHFGMNTFTGKEWGDGTEDPALFNPTGFDAEQWVNTLQGAGFKMVILTAKHHDGFCLWPTRTTSHSVASSPWRNGFGDVVKEVKEACDRHNMKFGIYLSPWDRNAESHDDSPRYNALLTQQLAELLTNYGEIHEVWFDGTHGDEHDSKVQRYDWTHFYQVVDSLQPKAVKAIMGNDVRWVGNEEGLGRETEWSVTPLQPDINDAIINENIRLGISPTAEDLGSSRLIAEAKTVYWYPSEVDVSIRPGWFYHPEEDQAVKTLPQLVDIYFQSVGMNSVLLLNIPPDKRGRLHETDTERLKQFGDYITQTFENEKLTNGNIEWKAPAGASREYNVIPGETINTVMLREDIRKGQRVEEFTVEGWLNDEWVELVKGTTIGYKRLLRFDDVSVPKLRVTISETRDIANIFKVGAYHAPHLSEGTDTYHSAK</sequence>
<dbReference type="InterPro" id="IPR057739">
    <property type="entry name" value="Glyco_hydro_29_N"/>
</dbReference>
<organism evidence="7 8">
    <name type="scientific">Proteiniphilum saccharofermentans</name>
    <dbReference type="NCBI Taxonomy" id="1642647"/>
    <lineage>
        <taxon>Bacteria</taxon>
        <taxon>Pseudomonadati</taxon>
        <taxon>Bacteroidota</taxon>
        <taxon>Bacteroidia</taxon>
        <taxon>Bacteroidales</taxon>
        <taxon>Dysgonomonadaceae</taxon>
        <taxon>Proteiniphilum</taxon>
    </lineage>
</organism>
<dbReference type="EC" id="3.2.1.51" evidence="2"/>
<keyword evidence="3" id="KW-0732">Signal</keyword>
<evidence type="ECO:0000256" key="1">
    <source>
        <dbReference type="ARBA" id="ARBA00007951"/>
    </source>
</evidence>
<dbReference type="PROSITE" id="PS51257">
    <property type="entry name" value="PROKAR_LIPOPROTEIN"/>
    <property type="match status" value="1"/>
</dbReference>
<accession>A0A1R3T2Q2</accession>
<evidence type="ECO:0000259" key="6">
    <source>
        <dbReference type="Pfam" id="PF01120"/>
    </source>
</evidence>
<dbReference type="SMR" id="A0A1R3T2Q2"/>
<dbReference type="Gene3D" id="2.60.120.260">
    <property type="entry name" value="Galactose-binding domain-like"/>
    <property type="match status" value="1"/>
</dbReference>
<dbReference type="Proteomes" id="UP000187464">
    <property type="component" value="Chromosome I"/>
</dbReference>
<gene>
    <name evidence="7" type="ORF">PSM36_1512</name>
</gene>
<dbReference type="EMBL" id="LT605205">
    <property type="protein sequence ID" value="SCD20332.1"/>
    <property type="molecule type" value="Genomic_DNA"/>
</dbReference>
<dbReference type="Pfam" id="PF01120">
    <property type="entry name" value="Alpha_L_fucos"/>
    <property type="match status" value="1"/>
</dbReference>
<dbReference type="GO" id="GO:0004560">
    <property type="term" value="F:alpha-L-fucosidase activity"/>
    <property type="evidence" value="ECO:0007669"/>
    <property type="project" value="UniProtKB-EC"/>
</dbReference>
<keyword evidence="5 7" id="KW-0326">Glycosidase</keyword>
<dbReference type="KEGG" id="psac:PSM36_1512"/>
<dbReference type="SMART" id="SM00812">
    <property type="entry name" value="Alpha_L_fucos"/>
    <property type="match status" value="1"/>
</dbReference>
<evidence type="ECO:0000313" key="7">
    <source>
        <dbReference type="EMBL" id="SCD20332.1"/>
    </source>
</evidence>
<comment type="similarity">
    <text evidence="1">Belongs to the glycosyl hydrolase 29 family.</text>
</comment>
<dbReference type="InterPro" id="IPR017853">
    <property type="entry name" value="GH"/>
</dbReference>
<name>A0A1R3T2Q2_9BACT</name>
<evidence type="ECO:0000313" key="8">
    <source>
        <dbReference type="Proteomes" id="UP000187464"/>
    </source>
</evidence>
<evidence type="ECO:0000256" key="2">
    <source>
        <dbReference type="ARBA" id="ARBA00012662"/>
    </source>
</evidence>
<dbReference type="SUPFAM" id="SSF51445">
    <property type="entry name" value="(Trans)glycosidases"/>
    <property type="match status" value="1"/>
</dbReference>
<dbReference type="PANTHER" id="PTHR10030">
    <property type="entry name" value="ALPHA-L-FUCOSIDASE"/>
    <property type="match status" value="1"/>
</dbReference>
<dbReference type="GO" id="GO:0016139">
    <property type="term" value="P:glycoside catabolic process"/>
    <property type="evidence" value="ECO:0007669"/>
    <property type="project" value="TreeGrafter"/>
</dbReference>
<evidence type="ECO:0000256" key="3">
    <source>
        <dbReference type="ARBA" id="ARBA00022729"/>
    </source>
</evidence>
<feature type="domain" description="Glycoside hydrolase family 29 N-terminal" evidence="6">
    <location>
        <begin position="71"/>
        <end position="372"/>
    </location>
</feature>
<dbReference type="PANTHER" id="PTHR10030:SF37">
    <property type="entry name" value="ALPHA-L-FUCOSIDASE-RELATED"/>
    <property type="match status" value="1"/>
</dbReference>
<evidence type="ECO:0000256" key="4">
    <source>
        <dbReference type="ARBA" id="ARBA00022801"/>
    </source>
</evidence>
<dbReference type="GO" id="GO:0005764">
    <property type="term" value="C:lysosome"/>
    <property type="evidence" value="ECO:0007669"/>
    <property type="project" value="TreeGrafter"/>
</dbReference>
<proteinExistence type="inferred from homology"/>
<reference evidence="7 8" key="1">
    <citation type="submission" date="2016-08" db="EMBL/GenBank/DDBJ databases">
        <authorList>
            <person name="Seilhamer J.J."/>
        </authorList>
    </citation>
    <scope>NUCLEOTIDE SEQUENCE [LARGE SCALE GENOMIC DNA]</scope>
    <source>
        <strain evidence="7">M3/6</strain>
    </source>
</reference>
<dbReference type="AlphaFoldDB" id="A0A1R3T2Q2"/>
<keyword evidence="8" id="KW-1185">Reference proteome</keyword>
<dbReference type="GO" id="GO:0006004">
    <property type="term" value="P:fucose metabolic process"/>
    <property type="evidence" value="ECO:0007669"/>
    <property type="project" value="TreeGrafter"/>
</dbReference>
<dbReference type="InterPro" id="IPR000933">
    <property type="entry name" value="Glyco_hydro_29"/>
</dbReference>
<keyword evidence="4 7" id="KW-0378">Hydrolase</keyword>
<dbReference type="STRING" id="1642647.PSM36_1512"/>